<reference evidence="1 2" key="1">
    <citation type="journal article" date="2023" name="Cell">
        <title>Genetic manipulation of Patescibacteria provides mechanistic insights into microbial dark matter and the epibiotic lifestyle.</title>
        <authorList>
            <person name="Wang Y."/>
            <person name="Gallagher L.A."/>
            <person name="Andrade P.A."/>
            <person name="Liu A."/>
            <person name="Humphreys I.R."/>
            <person name="Turkarslan S."/>
            <person name="Cutler K.J."/>
            <person name="Arrieta-Ortiz M.L."/>
            <person name="Li Y."/>
            <person name="Radey M.C."/>
            <person name="McLean J.S."/>
            <person name="Cong Q."/>
            <person name="Baker D."/>
            <person name="Baliga N.S."/>
            <person name="Peterson S.B."/>
            <person name="Mougous J.D."/>
        </authorList>
    </citation>
    <scope>NUCLEOTIDE SEQUENCE [LARGE SCALE GENOMIC DNA]</scope>
    <source>
        <strain evidence="1 2">ML1</strain>
    </source>
</reference>
<gene>
    <name evidence="1" type="ORF">SEML1_0845</name>
</gene>
<organism evidence="1 2">
    <name type="scientific">Candidatus Southlakia epibionticum</name>
    <dbReference type="NCBI Taxonomy" id="3043284"/>
    <lineage>
        <taxon>Bacteria</taxon>
        <taxon>Candidatus Saccharimonadota</taxon>
        <taxon>Candidatus Saccharimonadia</taxon>
        <taxon>Candidatus Saccharimonadales</taxon>
        <taxon>Candidatus Saccharimonadaceae</taxon>
        <taxon>Candidatus Southlakia</taxon>
    </lineage>
</organism>
<keyword evidence="2" id="KW-1185">Reference proteome</keyword>
<evidence type="ECO:0000313" key="1">
    <source>
        <dbReference type="EMBL" id="WIO46441.1"/>
    </source>
</evidence>
<dbReference type="EMBL" id="CP124550">
    <property type="protein sequence ID" value="WIO46441.1"/>
    <property type="molecule type" value="Genomic_DNA"/>
</dbReference>
<accession>A0ABY8WYQ0</accession>
<dbReference type="RefSeq" id="WP_376753968.1">
    <property type="nucleotide sequence ID" value="NZ_CP124550.1"/>
</dbReference>
<dbReference type="Proteomes" id="UP001177295">
    <property type="component" value="Chromosome"/>
</dbReference>
<evidence type="ECO:0000313" key="2">
    <source>
        <dbReference type="Proteomes" id="UP001177295"/>
    </source>
</evidence>
<name>A0ABY8WYQ0_9BACT</name>
<dbReference type="InterPro" id="IPR024524">
    <property type="entry name" value="DUF3800"/>
</dbReference>
<proteinExistence type="predicted"/>
<sequence>MIGSSKMKNNLKPYTYHRFIDEAGDMTFFLKGKAPAPLGSNGISRTFILGMAHVKQDLEQVRNFIRIFCKEIENDPYFNEIPSVKKRIDQGSFYLHAKDDPPELRYKFLMFLLENVDFSVQMVVGRKRLTRFVNKHHSQEREFYADLLSHLLKDKGNYEKLVINIAERGSSTKNNNLEIALSQAHERHAKTRRYKYRADIKFNVQRYSSEPVLAITDYILWTVQRVFEKGETRFYDVVKDRIPLILDLYDTTKYENYQNYYGPKNLLTKQNKVVDND</sequence>
<dbReference type="Pfam" id="PF12686">
    <property type="entry name" value="DUF3800"/>
    <property type="match status" value="1"/>
</dbReference>
<protein>
    <submittedName>
        <fullName evidence="1">DUF3800 domain-containing protein</fullName>
    </submittedName>
</protein>